<evidence type="ECO:0000313" key="3">
    <source>
        <dbReference type="EMBL" id="SHN60691.1"/>
    </source>
</evidence>
<dbReference type="Gene3D" id="1.20.1290.10">
    <property type="entry name" value="AhpD-like"/>
    <property type="match status" value="1"/>
</dbReference>
<dbReference type="PANTHER" id="PTHR34846">
    <property type="entry name" value="4-CARBOXYMUCONOLACTONE DECARBOXYLASE FAMILY PROTEIN (AFU_ORTHOLOGUE AFUA_6G11590)"/>
    <property type="match status" value="1"/>
</dbReference>
<organism evidence="3 4">
    <name type="scientific">Geodermatophilus obscurus</name>
    <dbReference type="NCBI Taxonomy" id="1861"/>
    <lineage>
        <taxon>Bacteria</taxon>
        <taxon>Bacillati</taxon>
        <taxon>Actinomycetota</taxon>
        <taxon>Actinomycetes</taxon>
        <taxon>Geodermatophilales</taxon>
        <taxon>Geodermatophilaceae</taxon>
        <taxon>Geodermatophilus</taxon>
    </lineage>
</organism>
<dbReference type="GO" id="GO:0051920">
    <property type="term" value="F:peroxiredoxin activity"/>
    <property type="evidence" value="ECO:0007669"/>
    <property type="project" value="InterPro"/>
</dbReference>
<dbReference type="SUPFAM" id="SSF69118">
    <property type="entry name" value="AhpD-like"/>
    <property type="match status" value="1"/>
</dbReference>
<dbReference type="InterPro" id="IPR029032">
    <property type="entry name" value="AhpD-like"/>
</dbReference>
<dbReference type="Pfam" id="PF02627">
    <property type="entry name" value="CMD"/>
    <property type="match status" value="1"/>
</dbReference>
<dbReference type="PANTHER" id="PTHR34846:SF11">
    <property type="entry name" value="4-CARBOXYMUCONOLACTONE DECARBOXYLASE FAMILY PROTEIN (AFU_ORTHOLOGUE AFUA_6G11590)"/>
    <property type="match status" value="1"/>
</dbReference>
<sequence length="201" mass="22106">MTQSAAAPGDSTDPRGSAGRGVPLVDLEGPLAERVRGLGAKQVNLYRALAHTPELLTAWIDGAWTLRERCQTPRTLREIMILRTAVVMRSDYEWHQHVAMARNAGVPREKVDAVVAWQTSELYQPDERAALMLTDAMLTGHVPDAVHDELGRHFTDAERVELILTAGFYAMVPRVLDACRVPVEDDRADDTADSPGGPSRD</sequence>
<protein>
    <submittedName>
        <fullName evidence="3">Carboxymuconolactone decarboxylase family protein</fullName>
    </submittedName>
</protein>
<dbReference type="InterPro" id="IPR003779">
    <property type="entry name" value="CMD-like"/>
</dbReference>
<dbReference type="EMBL" id="FRDM01000003">
    <property type="protein sequence ID" value="SHN60691.1"/>
    <property type="molecule type" value="Genomic_DNA"/>
</dbReference>
<proteinExistence type="predicted"/>
<reference evidence="3 4" key="1">
    <citation type="submission" date="2016-12" db="EMBL/GenBank/DDBJ databases">
        <authorList>
            <person name="Song W.-J."/>
            <person name="Kurnit D.M."/>
        </authorList>
    </citation>
    <scope>NUCLEOTIDE SEQUENCE [LARGE SCALE GENOMIC DNA]</scope>
    <source>
        <strain evidence="3 4">DSM 43162</strain>
    </source>
</reference>
<dbReference type="Proteomes" id="UP000184428">
    <property type="component" value="Unassembled WGS sequence"/>
</dbReference>
<feature type="domain" description="Carboxymuconolactone decarboxylase-like" evidence="2">
    <location>
        <begin position="53"/>
        <end position="134"/>
    </location>
</feature>
<evidence type="ECO:0000256" key="1">
    <source>
        <dbReference type="SAM" id="MobiDB-lite"/>
    </source>
</evidence>
<accession>A0A1M7SQB8</accession>
<evidence type="ECO:0000259" key="2">
    <source>
        <dbReference type="Pfam" id="PF02627"/>
    </source>
</evidence>
<dbReference type="OrthoDB" id="4704294at2"/>
<name>A0A1M7SQB8_9ACTN</name>
<evidence type="ECO:0000313" key="4">
    <source>
        <dbReference type="Proteomes" id="UP000184428"/>
    </source>
</evidence>
<feature type="region of interest" description="Disordered" evidence="1">
    <location>
        <begin position="1"/>
        <end position="23"/>
    </location>
</feature>
<dbReference type="RefSeq" id="WP_072914298.1">
    <property type="nucleotide sequence ID" value="NZ_FRDM01000003.1"/>
</dbReference>
<dbReference type="AlphaFoldDB" id="A0A1M7SQB8"/>
<gene>
    <name evidence="3" type="ORF">SAMN05660350_00995</name>
</gene>